<evidence type="ECO:0000256" key="12">
    <source>
        <dbReference type="SAM" id="Phobius"/>
    </source>
</evidence>
<feature type="transmembrane region" description="Helical" evidence="12">
    <location>
        <begin position="158"/>
        <end position="183"/>
    </location>
</feature>
<dbReference type="EC" id="2.7.13.3" evidence="3"/>
<dbReference type="Proteomes" id="UP000822271">
    <property type="component" value="Unassembled WGS sequence"/>
</dbReference>
<dbReference type="CDD" id="cd00082">
    <property type="entry name" value="HisKA"/>
    <property type="match status" value="1"/>
</dbReference>
<keyword evidence="9" id="KW-0902">Two-component regulatory system</keyword>
<comment type="subcellular location">
    <subcellularLocation>
        <location evidence="2">Membrane</location>
        <topology evidence="2">Multi-pass membrane protein</topology>
    </subcellularLocation>
</comment>
<dbReference type="Gene3D" id="3.30.565.10">
    <property type="entry name" value="Histidine kinase-like ATPase, C-terminal domain"/>
    <property type="match status" value="1"/>
</dbReference>
<dbReference type="InterPro" id="IPR003661">
    <property type="entry name" value="HisK_dim/P_dom"/>
</dbReference>
<evidence type="ECO:0000256" key="3">
    <source>
        <dbReference type="ARBA" id="ARBA00012438"/>
    </source>
</evidence>
<dbReference type="InterPro" id="IPR003594">
    <property type="entry name" value="HATPase_dom"/>
</dbReference>
<evidence type="ECO:0000256" key="11">
    <source>
        <dbReference type="SAM" id="MobiDB-lite"/>
    </source>
</evidence>
<sequence>MARRPSLKRPLIVKTLIYQLLALLVAFFALLMVLIRADSGGYYSIQTFAPVAAEAVHRDRNGELYVQHTPELTELLKTVPGAWFIAEDEHGHHVTFGPVPSAYASLVGALDGIPFGDLRGRDRSDGLAVVVRQHSGPAGKLTIMAHGETDTLTWQMALAAHIITLPIFLLLGLATIVLTPVIVRRALAGVERIAQEARNISASRRGVRLTETAVPVEIAPLVTAVNEALDRLDEGHERQRRFIAAAAHELRTPIAILRVKVDAADDATSRSLAVEVARLATLAEQLLDLHRMDEDGPKETINLARVAKRVVADLAPLLIQSDKSVAVAVEPHFPVLGETGAVERVISNLVLNAAEHGGRQIVVRVQGSCLEVEDDGPGIPLDQRERVFEPFQRLRPRQTGAGLGLNLVRQVIDRHGGRVTILDAPGGGALIRVEFPLHPGVTHSPPSENRERRMHEDN</sequence>
<dbReference type="Gene3D" id="1.10.287.130">
    <property type="match status" value="1"/>
</dbReference>
<protein>
    <recommendedName>
        <fullName evidence="3">histidine kinase</fullName>
        <ecNumber evidence="3">2.7.13.3</ecNumber>
    </recommendedName>
</protein>
<dbReference type="CDD" id="cd00075">
    <property type="entry name" value="HATPase"/>
    <property type="match status" value="1"/>
</dbReference>
<dbReference type="InterPro" id="IPR005467">
    <property type="entry name" value="His_kinase_dom"/>
</dbReference>
<evidence type="ECO:0000256" key="1">
    <source>
        <dbReference type="ARBA" id="ARBA00000085"/>
    </source>
</evidence>
<dbReference type="PROSITE" id="PS50109">
    <property type="entry name" value="HIS_KIN"/>
    <property type="match status" value="1"/>
</dbReference>
<dbReference type="SUPFAM" id="SSF55874">
    <property type="entry name" value="ATPase domain of HSP90 chaperone/DNA topoisomerase II/histidine kinase"/>
    <property type="match status" value="1"/>
</dbReference>
<keyword evidence="4" id="KW-0597">Phosphoprotein</keyword>
<comment type="catalytic activity">
    <reaction evidence="1">
        <text>ATP + protein L-histidine = ADP + protein N-phospho-L-histidine.</text>
        <dbReference type="EC" id="2.7.13.3"/>
    </reaction>
</comment>
<dbReference type="PANTHER" id="PTHR45436:SF15">
    <property type="entry name" value="SENSOR HISTIDINE KINASE CUSS"/>
    <property type="match status" value="1"/>
</dbReference>
<dbReference type="InterPro" id="IPR050428">
    <property type="entry name" value="TCS_sensor_his_kinase"/>
</dbReference>
<evidence type="ECO:0000256" key="6">
    <source>
        <dbReference type="ARBA" id="ARBA00022692"/>
    </source>
</evidence>
<dbReference type="GO" id="GO:0000155">
    <property type="term" value="F:phosphorelay sensor kinase activity"/>
    <property type="evidence" value="ECO:0007669"/>
    <property type="project" value="InterPro"/>
</dbReference>
<dbReference type="InterPro" id="IPR036890">
    <property type="entry name" value="HATPase_C_sf"/>
</dbReference>
<dbReference type="GO" id="GO:0005886">
    <property type="term" value="C:plasma membrane"/>
    <property type="evidence" value="ECO:0007669"/>
    <property type="project" value="TreeGrafter"/>
</dbReference>
<feature type="region of interest" description="Disordered" evidence="11">
    <location>
        <begin position="438"/>
        <end position="458"/>
    </location>
</feature>
<accession>A0A2J0SN12</accession>
<dbReference type="AlphaFoldDB" id="A0A2J0SN12"/>
<proteinExistence type="predicted"/>
<dbReference type="SMART" id="SM00387">
    <property type="entry name" value="HATPase_c"/>
    <property type="match status" value="1"/>
</dbReference>
<dbReference type="Pfam" id="PF02518">
    <property type="entry name" value="HATPase_c"/>
    <property type="match status" value="1"/>
</dbReference>
<evidence type="ECO:0000256" key="10">
    <source>
        <dbReference type="ARBA" id="ARBA00023136"/>
    </source>
</evidence>
<organism evidence="15 16">
    <name type="scientific">Stenotrophomonas maltophilia</name>
    <name type="common">Pseudomonas maltophilia</name>
    <name type="synonym">Xanthomonas maltophilia</name>
    <dbReference type="NCBI Taxonomy" id="40324"/>
    <lineage>
        <taxon>Bacteria</taxon>
        <taxon>Pseudomonadati</taxon>
        <taxon>Pseudomonadota</taxon>
        <taxon>Gammaproteobacteria</taxon>
        <taxon>Lysobacterales</taxon>
        <taxon>Lysobacteraceae</taxon>
        <taxon>Stenotrophomonas</taxon>
        <taxon>Stenotrophomonas maltophilia group</taxon>
    </lineage>
</organism>
<dbReference type="EMBL" id="RAUE01000010">
    <property type="protein sequence ID" value="MBA0310502.1"/>
    <property type="molecule type" value="Genomic_DNA"/>
</dbReference>
<evidence type="ECO:0000259" key="13">
    <source>
        <dbReference type="PROSITE" id="PS50109"/>
    </source>
</evidence>
<dbReference type="InterPro" id="IPR004358">
    <property type="entry name" value="Sig_transdc_His_kin-like_C"/>
</dbReference>
<keyword evidence="7 15" id="KW-0418">Kinase</keyword>
<dbReference type="InterPro" id="IPR003660">
    <property type="entry name" value="HAMP_dom"/>
</dbReference>
<comment type="caution">
    <text evidence="15">The sequence shown here is derived from an EMBL/GenBank/DDBJ whole genome shotgun (WGS) entry which is preliminary data.</text>
</comment>
<evidence type="ECO:0000256" key="4">
    <source>
        <dbReference type="ARBA" id="ARBA00022553"/>
    </source>
</evidence>
<feature type="domain" description="HAMP" evidence="14">
    <location>
        <begin position="184"/>
        <end position="237"/>
    </location>
</feature>
<evidence type="ECO:0000256" key="2">
    <source>
        <dbReference type="ARBA" id="ARBA00004141"/>
    </source>
</evidence>
<keyword evidence="5" id="KW-0808">Transferase</keyword>
<dbReference type="SUPFAM" id="SSF47384">
    <property type="entry name" value="Homodimeric domain of signal transducing histidine kinase"/>
    <property type="match status" value="1"/>
</dbReference>
<evidence type="ECO:0000313" key="15">
    <source>
        <dbReference type="EMBL" id="MBA0310502.1"/>
    </source>
</evidence>
<keyword evidence="10 12" id="KW-0472">Membrane</keyword>
<evidence type="ECO:0000313" key="16">
    <source>
        <dbReference type="Proteomes" id="UP000822271"/>
    </source>
</evidence>
<feature type="transmembrane region" description="Helical" evidence="12">
    <location>
        <begin position="12"/>
        <end position="35"/>
    </location>
</feature>
<dbReference type="PRINTS" id="PR00344">
    <property type="entry name" value="BCTRLSENSOR"/>
</dbReference>
<evidence type="ECO:0000256" key="7">
    <source>
        <dbReference type="ARBA" id="ARBA00022777"/>
    </source>
</evidence>
<reference evidence="15" key="1">
    <citation type="submission" date="2018-09" db="EMBL/GenBank/DDBJ databases">
        <authorList>
            <person name="Groschel M."/>
            <person name="Kohl T."/>
            <person name="Conchillo-Sole O."/>
            <person name="Mamat U."/>
            <person name="Yero D."/>
            <person name="Niemann S."/>
            <person name="Daura X."/>
            <person name="Gibert I."/>
        </authorList>
    </citation>
    <scope>NUCLEOTIDE SEQUENCE</scope>
    <source>
        <strain evidence="15">OG156</strain>
    </source>
</reference>
<dbReference type="InterPro" id="IPR036097">
    <property type="entry name" value="HisK_dim/P_sf"/>
</dbReference>
<reference evidence="15" key="2">
    <citation type="journal article" date="2020" name="Front. Microbiol.">
        <title>Genetic Variants of the DSF Quorum Sensing System in Stenotrophomonas maltophilia Influence Virulence and Resistance Phenotypes Among Genotypically Diverse Clinical Isolates.</title>
        <authorList>
            <person name="Yero D."/>
            <person name="Huedo P."/>
            <person name="Conchillo-Sole O."/>
            <person name="Martinez-Servat S."/>
            <person name="Mamat U."/>
            <person name="Coves X."/>
            <person name="Llanas F."/>
            <person name="Roca I."/>
            <person name="Vila J."/>
            <person name="Schaible U.E."/>
            <person name="Daura X."/>
            <person name="Gibert I."/>
        </authorList>
    </citation>
    <scope>NUCLEOTIDE SEQUENCE</scope>
    <source>
        <strain evidence="15">OG156</strain>
    </source>
</reference>
<dbReference type="RefSeq" id="WP_049429699.1">
    <property type="nucleotide sequence ID" value="NZ_CP154630.1"/>
</dbReference>
<gene>
    <name evidence="15" type="ORF">D7Y33_05635</name>
</gene>
<name>A0A2J0SN12_STEMA</name>
<dbReference type="Pfam" id="PF00512">
    <property type="entry name" value="HisKA"/>
    <property type="match status" value="1"/>
</dbReference>
<feature type="compositionally biased region" description="Basic and acidic residues" evidence="11">
    <location>
        <begin position="448"/>
        <end position="458"/>
    </location>
</feature>
<evidence type="ECO:0000259" key="14">
    <source>
        <dbReference type="PROSITE" id="PS50885"/>
    </source>
</evidence>
<feature type="domain" description="Histidine kinase" evidence="13">
    <location>
        <begin position="245"/>
        <end position="439"/>
    </location>
</feature>
<keyword evidence="8 12" id="KW-1133">Transmembrane helix</keyword>
<dbReference type="PANTHER" id="PTHR45436">
    <property type="entry name" value="SENSOR HISTIDINE KINASE YKOH"/>
    <property type="match status" value="1"/>
</dbReference>
<dbReference type="OrthoDB" id="9804645at2"/>
<evidence type="ECO:0000256" key="8">
    <source>
        <dbReference type="ARBA" id="ARBA00022989"/>
    </source>
</evidence>
<dbReference type="PROSITE" id="PS50885">
    <property type="entry name" value="HAMP"/>
    <property type="match status" value="1"/>
</dbReference>
<dbReference type="SMART" id="SM00388">
    <property type="entry name" value="HisKA"/>
    <property type="match status" value="1"/>
</dbReference>
<keyword evidence="6 12" id="KW-0812">Transmembrane</keyword>
<evidence type="ECO:0000256" key="5">
    <source>
        <dbReference type="ARBA" id="ARBA00022679"/>
    </source>
</evidence>
<evidence type="ECO:0000256" key="9">
    <source>
        <dbReference type="ARBA" id="ARBA00023012"/>
    </source>
</evidence>